<evidence type="ECO:0000313" key="2">
    <source>
        <dbReference type="Proteomes" id="UP000187203"/>
    </source>
</evidence>
<dbReference type="AlphaFoldDB" id="A0A1R3JHH8"/>
<keyword evidence="2" id="KW-1185">Reference proteome</keyword>
<name>A0A1R3JHH8_9ROSI</name>
<protein>
    <submittedName>
        <fullName evidence="1">Uncharacterized protein</fullName>
    </submittedName>
</protein>
<proteinExistence type="predicted"/>
<dbReference type="Proteomes" id="UP000187203">
    <property type="component" value="Unassembled WGS sequence"/>
</dbReference>
<sequence length="115" mass="13035">MPRKPSKSCYPKQIDAKTSTNLDETRLQARLLKFDEPWRTKMKKRKEAQRQMGLRCRLVRGEGLAEVRSCLQGDAYVASGTALRLVWANQGLTTQRVSEDALQVALAPIEDRCSN</sequence>
<organism evidence="1 2">
    <name type="scientific">Corchorus olitorius</name>
    <dbReference type="NCBI Taxonomy" id="93759"/>
    <lineage>
        <taxon>Eukaryota</taxon>
        <taxon>Viridiplantae</taxon>
        <taxon>Streptophyta</taxon>
        <taxon>Embryophyta</taxon>
        <taxon>Tracheophyta</taxon>
        <taxon>Spermatophyta</taxon>
        <taxon>Magnoliopsida</taxon>
        <taxon>eudicotyledons</taxon>
        <taxon>Gunneridae</taxon>
        <taxon>Pentapetalae</taxon>
        <taxon>rosids</taxon>
        <taxon>malvids</taxon>
        <taxon>Malvales</taxon>
        <taxon>Malvaceae</taxon>
        <taxon>Grewioideae</taxon>
        <taxon>Apeibeae</taxon>
        <taxon>Corchorus</taxon>
    </lineage>
</organism>
<evidence type="ECO:0000313" key="1">
    <source>
        <dbReference type="EMBL" id="OMO94205.1"/>
    </source>
</evidence>
<gene>
    <name evidence="1" type="ORF">COLO4_16472</name>
</gene>
<dbReference type="EMBL" id="AWUE01016103">
    <property type="protein sequence ID" value="OMO94205.1"/>
    <property type="molecule type" value="Genomic_DNA"/>
</dbReference>
<comment type="caution">
    <text evidence="1">The sequence shown here is derived from an EMBL/GenBank/DDBJ whole genome shotgun (WGS) entry which is preliminary data.</text>
</comment>
<reference evidence="2" key="1">
    <citation type="submission" date="2013-09" db="EMBL/GenBank/DDBJ databases">
        <title>Corchorus olitorius genome sequencing.</title>
        <authorList>
            <person name="Alam M."/>
            <person name="Haque M.S."/>
            <person name="Islam M.S."/>
            <person name="Emdad E.M."/>
            <person name="Islam M.M."/>
            <person name="Ahmed B."/>
            <person name="Halim A."/>
            <person name="Hossen Q.M.M."/>
            <person name="Hossain M.Z."/>
            <person name="Ahmed R."/>
            <person name="Khan M.M."/>
            <person name="Islam R."/>
            <person name="Rashid M.M."/>
            <person name="Khan S.A."/>
            <person name="Rahman M.S."/>
            <person name="Alam M."/>
            <person name="Yahiya A.S."/>
            <person name="Khan M.S."/>
            <person name="Azam M.S."/>
            <person name="Haque T."/>
            <person name="Lashkar M.Z.H."/>
            <person name="Akhand A.I."/>
            <person name="Morshed G."/>
            <person name="Roy S."/>
            <person name="Uddin K.S."/>
            <person name="Rabeya T."/>
            <person name="Hossain A.S."/>
            <person name="Chowdhury A."/>
            <person name="Snigdha A.R."/>
            <person name="Mortoza M.S."/>
            <person name="Matin S.A."/>
            <person name="Hoque S.M.E."/>
            <person name="Islam M.K."/>
            <person name="Roy D.K."/>
            <person name="Haider R."/>
            <person name="Moosa M.M."/>
            <person name="Elias S.M."/>
            <person name="Hasan A.M."/>
            <person name="Jahan S."/>
            <person name="Shafiuddin M."/>
            <person name="Mahmood N."/>
            <person name="Shommy N.S."/>
        </authorList>
    </citation>
    <scope>NUCLEOTIDE SEQUENCE [LARGE SCALE GENOMIC DNA]</scope>
    <source>
        <strain evidence="2">cv. O-4</strain>
    </source>
</reference>
<accession>A0A1R3JHH8</accession>